<evidence type="ECO:0000256" key="18">
    <source>
        <dbReference type="ARBA" id="ARBA00047509"/>
    </source>
</evidence>
<dbReference type="InterPro" id="IPR038578">
    <property type="entry name" value="GT29-like_sf"/>
</dbReference>
<reference evidence="20 21" key="1">
    <citation type="submission" date="2023-05" db="EMBL/GenBank/DDBJ databases">
        <title>B98-5 Cell Line De Novo Hybrid Assembly: An Optical Mapping Approach.</title>
        <authorList>
            <person name="Kananen K."/>
            <person name="Auerbach J.A."/>
            <person name="Kautto E."/>
            <person name="Blachly J.S."/>
        </authorList>
    </citation>
    <scope>NUCLEOTIDE SEQUENCE [LARGE SCALE GENOMIC DNA]</scope>
    <source>
        <strain evidence="20">B95-8</strain>
        <tissue evidence="20">Cell line</tissue>
    </source>
</reference>
<comment type="catalytic activity">
    <reaction evidence="17">
        <text>a ganglioside GA1 + CMP-N-acetyl-beta-neuraminate = a ganglioside GM1b + CMP + H(+)</text>
        <dbReference type="Rhea" id="RHEA:48244"/>
        <dbReference type="ChEBI" id="CHEBI:15378"/>
        <dbReference type="ChEBI" id="CHEBI:57812"/>
        <dbReference type="ChEBI" id="CHEBI:60377"/>
        <dbReference type="ChEBI" id="CHEBI:88069"/>
        <dbReference type="ChEBI" id="CHEBI:90151"/>
    </reaction>
    <physiologicalReaction direction="left-to-right" evidence="17">
        <dbReference type="Rhea" id="RHEA:48245"/>
    </physiologicalReaction>
</comment>
<comment type="subcellular location">
    <subcellularLocation>
        <location evidence="1">Golgi apparatus membrane</location>
        <topology evidence="1">Single-pass type II membrane protein</topology>
    </subcellularLocation>
</comment>
<comment type="similarity">
    <text evidence="3">Belongs to the glycosyltransferase 29 family.</text>
</comment>
<keyword evidence="6 19" id="KW-0812">Transmembrane</keyword>
<evidence type="ECO:0000256" key="14">
    <source>
        <dbReference type="ARBA" id="ARBA00042990"/>
    </source>
</evidence>
<evidence type="ECO:0000313" key="21">
    <source>
        <dbReference type="Proteomes" id="UP001266305"/>
    </source>
</evidence>
<evidence type="ECO:0000256" key="5">
    <source>
        <dbReference type="ARBA" id="ARBA00022679"/>
    </source>
</evidence>
<evidence type="ECO:0000256" key="3">
    <source>
        <dbReference type="ARBA" id="ARBA00006003"/>
    </source>
</evidence>
<dbReference type="EC" id="2.4.3.2" evidence="13"/>
<dbReference type="Gene3D" id="3.90.1480.20">
    <property type="entry name" value="Glycosyl transferase family 29"/>
    <property type="match status" value="1"/>
</dbReference>
<evidence type="ECO:0000256" key="10">
    <source>
        <dbReference type="ARBA" id="ARBA00023136"/>
    </source>
</evidence>
<comment type="pathway">
    <text evidence="2">Glycolipid biosynthesis.</text>
</comment>
<protein>
    <recommendedName>
        <fullName evidence="13">beta-D-galactosyl-(1-&gt;3)-N-acetyl-beta-D-galactosaminide alpha-2,3-sialyltransferase</fullName>
        <ecNumber evidence="13">2.4.3.2</ecNumber>
    </recommendedName>
    <alternativeName>
        <fullName evidence="14">Monosialoganglioside sialyltransferase</fullName>
    </alternativeName>
</protein>
<dbReference type="PANTHER" id="PTHR46032">
    <property type="entry name" value="ALPHA-2,3-SIALYLTRANSFERASE ST3GAL I ISOFORM X1"/>
    <property type="match status" value="1"/>
</dbReference>
<evidence type="ECO:0000256" key="17">
    <source>
        <dbReference type="ARBA" id="ARBA00043816"/>
    </source>
</evidence>
<comment type="catalytic activity">
    <reaction evidence="15">
        <text>a ganglioside GA1 (d18:1(4E)) + CMP-N-acetyl-beta-neuraminate = a ganglioside GM1b (d18:1(4E)) + CMP + H(+)</text>
        <dbReference type="Rhea" id="RHEA:47560"/>
        <dbReference type="ChEBI" id="CHEBI:15378"/>
        <dbReference type="ChEBI" id="CHEBI:27938"/>
        <dbReference type="ChEBI" id="CHEBI:57812"/>
        <dbReference type="ChEBI" id="CHEBI:60377"/>
        <dbReference type="ChEBI" id="CHEBI:78568"/>
    </reaction>
    <physiologicalReaction direction="left-to-right" evidence="15">
        <dbReference type="Rhea" id="RHEA:47561"/>
    </physiologicalReaction>
</comment>
<keyword evidence="7" id="KW-0735">Signal-anchor</keyword>
<evidence type="ECO:0000256" key="2">
    <source>
        <dbReference type="ARBA" id="ARBA00004934"/>
    </source>
</evidence>
<comment type="caution">
    <text evidence="20">The sequence shown here is derived from an EMBL/GenBank/DDBJ whole genome shotgun (WGS) entry which is preliminary data.</text>
</comment>
<evidence type="ECO:0000256" key="1">
    <source>
        <dbReference type="ARBA" id="ARBA00004323"/>
    </source>
</evidence>
<evidence type="ECO:0000313" key="20">
    <source>
        <dbReference type="EMBL" id="KAK2109894.1"/>
    </source>
</evidence>
<keyword evidence="21" id="KW-1185">Reference proteome</keyword>
<evidence type="ECO:0000256" key="6">
    <source>
        <dbReference type="ARBA" id="ARBA00022692"/>
    </source>
</evidence>
<evidence type="ECO:0000256" key="16">
    <source>
        <dbReference type="ARBA" id="ARBA00043773"/>
    </source>
</evidence>
<feature type="transmembrane region" description="Helical" evidence="19">
    <location>
        <begin position="30"/>
        <end position="47"/>
    </location>
</feature>
<comment type="catalytic activity">
    <reaction evidence="18">
        <text>ganglioside GM1 (d18:1(4E)/18:0) + CMP-N-acetyl-beta-neuraminate = ganglioside GD1a (18:1(4E)/18:0) + CMP + H(+)</text>
        <dbReference type="Rhea" id="RHEA:48248"/>
        <dbReference type="ChEBI" id="CHEBI:15378"/>
        <dbReference type="ChEBI" id="CHEBI:57812"/>
        <dbReference type="ChEBI" id="CHEBI:60377"/>
        <dbReference type="ChEBI" id="CHEBI:73110"/>
        <dbReference type="ChEBI" id="CHEBI:90153"/>
    </reaction>
    <physiologicalReaction direction="left-to-right" evidence="18">
        <dbReference type="Rhea" id="RHEA:48249"/>
    </physiologicalReaction>
</comment>
<proteinExistence type="inferred from homology"/>
<comment type="catalytic activity">
    <reaction evidence="12">
        <text>a beta-D-galactosyl-(1-&gt;3)-N-acetyl-alpha-D-galactosaminyl derivative + CMP-N-acetyl-beta-neuraminate = an N-acetyl-alpha-neuraminyl-(2-&gt;3)-beta-D-galactosyl-(1-&gt;3)-N-acetyl-alpha-D-galactosaminyl derivative + CMP + H(+)</text>
        <dbReference type="Rhea" id="RHEA:21616"/>
        <dbReference type="ChEBI" id="CHEBI:15378"/>
        <dbReference type="ChEBI" id="CHEBI:57812"/>
        <dbReference type="ChEBI" id="CHEBI:60377"/>
        <dbReference type="ChEBI" id="CHEBI:133470"/>
        <dbReference type="ChEBI" id="CHEBI:139596"/>
        <dbReference type="EC" id="2.4.3.4"/>
    </reaction>
    <physiologicalReaction direction="left-to-right" evidence="12">
        <dbReference type="Rhea" id="RHEA:21617"/>
    </physiologicalReaction>
</comment>
<dbReference type="Pfam" id="PF00777">
    <property type="entry name" value="Glyco_transf_29"/>
    <property type="match status" value="1"/>
</dbReference>
<keyword evidence="8 19" id="KW-1133">Transmembrane helix</keyword>
<comment type="catalytic activity">
    <reaction evidence="16">
        <text>a ganglioside GM1 (d18:1(4E)) + CMP-N-acetyl-beta-neuraminate = a ganglioside GD1a (d18:1(4E)) + CMP + H(+)</text>
        <dbReference type="Rhea" id="RHEA:18021"/>
        <dbReference type="ChEBI" id="CHEBI:15378"/>
        <dbReference type="ChEBI" id="CHEBI:57812"/>
        <dbReference type="ChEBI" id="CHEBI:60377"/>
        <dbReference type="ChEBI" id="CHEBI:77709"/>
        <dbReference type="ChEBI" id="CHEBI:78445"/>
        <dbReference type="EC" id="2.4.3.2"/>
    </reaction>
    <physiologicalReaction direction="left-to-right" evidence="16">
        <dbReference type="Rhea" id="RHEA:18022"/>
    </physiologicalReaction>
</comment>
<keyword evidence="9" id="KW-0333">Golgi apparatus</keyword>
<gene>
    <name evidence="20" type="ORF">P7K49_009640</name>
</gene>
<evidence type="ECO:0000256" key="19">
    <source>
        <dbReference type="SAM" id="Phobius"/>
    </source>
</evidence>
<evidence type="ECO:0000256" key="4">
    <source>
        <dbReference type="ARBA" id="ARBA00022676"/>
    </source>
</evidence>
<dbReference type="InterPro" id="IPR051757">
    <property type="entry name" value="Beta-gal_alpha2-3_sialyltrans"/>
</dbReference>
<dbReference type="EMBL" id="JASSZA010000005">
    <property type="protein sequence ID" value="KAK2109894.1"/>
    <property type="molecule type" value="Genomic_DNA"/>
</dbReference>
<dbReference type="Proteomes" id="UP001266305">
    <property type="component" value="Unassembled WGS sequence"/>
</dbReference>
<keyword evidence="5" id="KW-0808">Transferase</keyword>
<feature type="transmembrane region" description="Helical" evidence="19">
    <location>
        <begin position="59"/>
        <end position="81"/>
    </location>
</feature>
<accession>A0ABQ9VKK1</accession>
<organism evidence="20 21">
    <name type="scientific">Saguinus oedipus</name>
    <name type="common">Cotton-top tamarin</name>
    <name type="synonym">Oedipomidas oedipus</name>
    <dbReference type="NCBI Taxonomy" id="9490"/>
    <lineage>
        <taxon>Eukaryota</taxon>
        <taxon>Metazoa</taxon>
        <taxon>Chordata</taxon>
        <taxon>Craniata</taxon>
        <taxon>Vertebrata</taxon>
        <taxon>Euteleostomi</taxon>
        <taxon>Mammalia</taxon>
        <taxon>Eutheria</taxon>
        <taxon>Euarchontoglires</taxon>
        <taxon>Primates</taxon>
        <taxon>Haplorrhini</taxon>
        <taxon>Platyrrhini</taxon>
        <taxon>Cebidae</taxon>
        <taxon>Callitrichinae</taxon>
        <taxon>Saguinus</taxon>
    </lineage>
</organism>
<dbReference type="PANTHER" id="PTHR46032:SF5">
    <property type="entry name" value="ST3 BETA-GALACTOSIDE ALPHA-2,3-SIALYLTRANSFERASE 8"/>
    <property type="match status" value="1"/>
</dbReference>
<evidence type="ECO:0000256" key="7">
    <source>
        <dbReference type="ARBA" id="ARBA00022968"/>
    </source>
</evidence>
<evidence type="ECO:0000256" key="8">
    <source>
        <dbReference type="ARBA" id="ARBA00022989"/>
    </source>
</evidence>
<keyword evidence="10 19" id="KW-0472">Membrane</keyword>
<evidence type="ECO:0000256" key="12">
    <source>
        <dbReference type="ARBA" id="ARBA00036292"/>
    </source>
</evidence>
<keyword evidence="11" id="KW-0325">Glycoprotein</keyword>
<evidence type="ECO:0000256" key="15">
    <source>
        <dbReference type="ARBA" id="ARBA00043673"/>
    </source>
</evidence>
<name>A0ABQ9VKK1_SAGOE</name>
<dbReference type="InterPro" id="IPR001675">
    <property type="entry name" value="Glyco_trans_29"/>
</dbReference>
<sequence>MPGESDWFDRCFDSTVEPLQRPQDPVSNDALILWLVLAISLYFFRYIQESWMENYGQYLSLGFVALFYALHTCDQVSLFGFGADNHKRWSHYWDGKYWCENTMQNFPAEYQIILKLQCERKIAVYS</sequence>
<evidence type="ECO:0000256" key="11">
    <source>
        <dbReference type="ARBA" id="ARBA00023180"/>
    </source>
</evidence>
<evidence type="ECO:0000256" key="9">
    <source>
        <dbReference type="ARBA" id="ARBA00023034"/>
    </source>
</evidence>
<evidence type="ECO:0000256" key="13">
    <source>
        <dbReference type="ARBA" id="ARBA00039106"/>
    </source>
</evidence>
<keyword evidence="4" id="KW-0328">Glycosyltransferase</keyword>